<evidence type="ECO:0000259" key="9">
    <source>
        <dbReference type="Pfam" id="PF22692"/>
    </source>
</evidence>
<dbReference type="EMBL" id="JACIIV010000005">
    <property type="protein sequence ID" value="MBB6226695.1"/>
    <property type="molecule type" value="Genomic_DNA"/>
</dbReference>
<keyword evidence="11" id="KW-1185">Reference proteome</keyword>
<dbReference type="InterPro" id="IPR037925">
    <property type="entry name" value="FlgE/F/G-like"/>
</dbReference>
<comment type="caution">
    <text evidence="10">The sequence shown here is derived from an EMBL/GenBank/DDBJ whole genome shotgun (WGS) entry which is preliminary data.</text>
</comment>
<dbReference type="Pfam" id="PF07559">
    <property type="entry name" value="FlgE_D2"/>
    <property type="match status" value="1"/>
</dbReference>
<sequence>MAFYTALTGLTAAQTELSTLANNIANVGTHGFKRSRVSFGDIISSTPLQNPNRVVGSGTAVRAVAQQFTQGAIESSDSALDLAVSGQGFFTVKGGAGGTEISYTRSGNFSVTADRFVVDSAGRRLQVFPTTTDGALLSTELASTIPARLPLLSGVPEATSNIRISVNLPASAPIIADSPIYTPANPYAFDPANPATFNASTSATVYDSAGHPLDASIYYIKTSSLTPADPAHRWEARVIVAGNELTVGGAPAIPLEFDATGALTSPITPFTFDALTLPGGLQPLSITIDHGIATTQATGAFARNSLEQDGVPAGTLESVAVDRQGALRVSFTNGDIQFIGRVALVNFNNPQGLKAIGDASYVGTPQSGLPTPGEAGRGGFGSILSGSLERSNVDLTTELVSLIAAQRNFQASAKAIETDTTLLQTIINQRS</sequence>
<dbReference type="Pfam" id="PF06429">
    <property type="entry name" value="Flg_bbr_C"/>
    <property type="match status" value="1"/>
</dbReference>
<dbReference type="Proteomes" id="UP000538147">
    <property type="component" value="Unassembled WGS sequence"/>
</dbReference>
<name>A0A841LA35_9SPHN</name>
<comment type="similarity">
    <text evidence="2 5">Belongs to the flagella basal body rod proteins family.</text>
</comment>
<keyword evidence="10" id="KW-0966">Cell projection</keyword>
<dbReference type="NCBIfam" id="TIGR03506">
    <property type="entry name" value="FlgEFG_subfam"/>
    <property type="match status" value="1"/>
</dbReference>
<feature type="domain" description="Flagellar basal body rod protein N-terminal" evidence="6">
    <location>
        <begin position="3"/>
        <end position="33"/>
    </location>
</feature>
<dbReference type="GO" id="GO:0005829">
    <property type="term" value="C:cytosol"/>
    <property type="evidence" value="ECO:0007669"/>
    <property type="project" value="TreeGrafter"/>
</dbReference>
<accession>A0A841LA35</accession>
<organism evidence="10 11">
    <name type="scientific">Polymorphobacter multimanifer</name>
    <dbReference type="NCBI Taxonomy" id="1070431"/>
    <lineage>
        <taxon>Bacteria</taxon>
        <taxon>Pseudomonadati</taxon>
        <taxon>Pseudomonadota</taxon>
        <taxon>Alphaproteobacteria</taxon>
        <taxon>Sphingomonadales</taxon>
        <taxon>Sphingosinicellaceae</taxon>
        <taxon>Polymorphobacter</taxon>
    </lineage>
</organism>
<dbReference type="InterPro" id="IPR037058">
    <property type="entry name" value="Falgellar_hook_FlgE_sf"/>
</dbReference>
<reference evidence="10 11" key="1">
    <citation type="submission" date="2020-08" db="EMBL/GenBank/DDBJ databases">
        <title>Genomic Encyclopedia of Type Strains, Phase IV (KMG-IV): sequencing the most valuable type-strain genomes for metagenomic binning, comparative biology and taxonomic classification.</title>
        <authorList>
            <person name="Goeker M."/>
        </authorList>
    </citation>
    <scope>NUCLEOTIDE SEQUENCE [LARGE SCALE GENOMIC DNA]</scope>
    <source>
        <strain evidence="10 11">DSM 102189</strain>
    </source>
</reference>
<dbReference type="InterPro" id="IPR001444">
    <property type="entry name" value="Flag_bb_rod_N"/>
</dbReference>
<comment type="subcellular location">
    <subcellularLocation>
        <location evidence="1 5">Bacterial flagellum basal body</location>
    </subcellularLocation>
</comment>
<evidence type="ECO:0000259" key="7">
    <source>
        <dbReference type="Pfam" id="PF06429"/>
    </source>
</evidence>
<dbReference type="Pfam" id="PF00460">
    <property type="entry name" value="Flg_bb_rod"/>
    <property type="match status" value="1"/>
</dbReference>
<keyword evidence="10" id="KW-0969">Cilium</keyword>
<dbReference type="PANTHER" id="PTHR30435">
    <property type="entry name" value="FLAGELLAR PROTEIN"/>
    <property type="match status" value="1"/>
</dbReference>
<evidence type="ECO:0000256" key="5">
    <source>
        <dbReference type="RuleBase" id="RU362116"/>
    </source>
</evidence>
<evidence type="ECO:0000259" key="6">
    <source>
        <dbReference type="Pfam" id="PF00460"/>
    </source>
</evidence>
<keyword evidence="4 5" id="KW-0975">Bacterial flagellum</keyword>
<evidence type="ECO:0000256" key="4">
    <source>
        <dbReference type="ARBA" id="ARBA00023143"/>
    </source>
</evidence>
<evidence type="ECO:0000313" key="10">
    <source>
        <dbReference type="EMBL" id="MBB6226695.1"/>
    </source>
</evidence>
<feature type="domain" description="Flagellar hook protein FlgE/F/G-like D1" evidence="9">
    <location>
        <begin position="83"/>
        <end position="146"/>
    </location>
</feature>
<evidence type="ECO:0000313" key="11">
    <source>
        <dbReference type="Proteomes" id="UP000538147"/>
    </source>
</evidence>
<evidence type="ECO:0000259" key="8">
    <source>
        <dbReference type="Pfam" id="PF07559"/>
    </source>
</evidence>
<dbReference type="Pfam" id="PF22692">
    <property type="entry name" value="LlgE_F_G_D1"/>
    <property type="match status" value="1"/>
</dbReference>
<dbReference type="InterPro" id="IPR011491">
    <property type="entry name" value="FlgE_D2"/>
</dbReference>
<comment type="function">
    <text evidence="5">A flexible structure which links the flagellar filament to the drive apparatus in the basal body.</text>
</comment>
<feature type="domain" description="Flagellar hook protein FlgE D2" evidence="8">
    <location>
        <begin position="183"/>
        <end position="310"/>
    </location>
</feature>
<dbReference type="InterPro" id="IPR053967">
    <property type="entry name" value="LlgE_F_G-like_D1"/>
</dbReference>
<gene>
    <name evidence="10" type="ORF">FHS79_000853</name>
</gene>
<protein>
    <recommendedName>
        <fullName evidence="3 5">Flagellar hook protein FlgE</fullName>
    </recommendedName>
</protein>
<dbReference type="PANTHER" id="PTHR30435:SF1">
    <property type="entry name" value="FLAGELLAR HOOK PROTEIN FLGE"/>
    <property type="match status" value="1"/>
</dbReference>
<dbReference type="InterPro" id="IPR020013">
    <property type="entry name" value="Flagellar_FlgE/F/G"/>
</dbReference>
<dbReference type="InterPro" id="IPR010930">
    <property type="entry name" value="Flg_bb/hook_C_dom"/>
</dbReference>
<dbReference type="AlphaFoldDB" id="A0A841LA35"/>
<dbReference type="GO" id="GO:0009424">
    <property type="term" value="C:bacterial-type flagellum hook"/>
    <property type="evidence" value="ECO:0007669"/>
    <property type="project" value="TreeGrafter"/>
</dbReference>
<evidence type="ECO:0000256" key="2">
    <source>
        <dbReference type="ARBA" id="ARBA00009677"/>
    </source>
</evidence>
<keyword evidence="10" id="KW-0282">Flagellum</keyword>
<dbReference type="GO" id="GO:0009425">
    <property type="term" value="C:bacterial-type flagellum basal body"/>
    <property type="evidence" value="ECO:0007669"/>
    <property type="project" value="UniProtKB-SubCell"/>
</dbReference>
<dbReference type="Gene3D" id="2.60.98.20">
    <property type="entry name" value="Flagellar hook protein FlgE"/>
    <property type="match status" value="1"/>
</dbReference>
<evidence type="ECO:0000256" key="3">
    <source>
        <dbReference type="ARBA" id="ARBA00019015"/>
    </source>
</evidence>
<dbReference type="GO" id="GO:0071978">
    <property type="term" value="P:bacterial-type flagellum-dependent swarming motility"/>
    <property type="evidence" value="ECO:0007669"/>
    <property type="project" value="TreeGrafter"/>
</dbReference>
<evidence type="ECO:0000256" key="1">
    <source>
        <dbReference type="ARBA" id="ARBA00004117"/>
    </source>
</evidence>
<dbReference type="RefSeq" id="WP_184195890.1">
    <property type="nucleotide sequence ID" value="NZ_JACIIV010000005.1"/>
</dbReference>
<dbReference type="SUPFAM" id="SSF117143">
    <property type="entry name" value="Flagellar hook protein flgE"/>
    <property type="match status" value="1"/>
</dbReference>
<proteinExistence type="inferred from homology"/>
<feature type="domain" description="Flagellar basal-body/hook protein C-terminal" evidence="7">
    <location>
        <begin position="385"/>
        <end position="428"/>
    </location>
</feature>